<protein>
    <recommendedName>
        <fullName evidence="16">ABC transporter C family member 13</fullName>
    </recommendedName>
</protein>
<name>A0ABC9DSI4_9POAL</name>
<keyword evidence="3" id="KW-0813">Transport</keyword>
<feature type="domain" description="ABC transmembrane type-1" evidence="13">
    <location>
        <begin position="340"/>
        <end position="615"/>
    </location>
</feature>
<dbReference type="PANTHER" id="PTHR24223:SF330">
    <property type="entry name" value="ATP-BINDING CASSETTE SUB-FAMILY C MEMBER 10"/>
    <property type="match status" value="1"/>
</dbReference>
<keyword evidence="5" id="KW-0677">Repeat</keyword>
<dbReference type="Pfam" id="PF00005">
    <property type="entry name" value="ABC_tran"/>
    <property type="match status" value="2"/>
</dbReference>
<feature type="domain" description="ABC transporter" evidence="12">
    <location>
        <begin position="1276"/>
        <end position="1509"/>
    </location>
</feature>
<evidence type="ECO:0000256" key="5">
    <source>
        <dbReference type="ARBA" id="ARBA00022737"/>
    </source>
</evidence>
<dbReference type="PROSITE" id="PS50929">
    <property type="entry name" value="ABC_TM1F"/>
    <property type="match status" value="2"/>
</dbReference>
<keyword evidence="15" id="KW-1185">Reference proteome</keyword>
<feature type="transmembrane region" description="Helical" evidence="11">
    <location>
        <begin position="557"/>
        <end position="580"/>
    </location>
</feature>
<keyword evidence="6" id="KW-0547">Nucleotide-binding</keyword>
<feature type="transmembrane region" description="Helical" evidence="11">
    <location>
        <begin position="462"/>
        <end position="486"/>
    </location>
</feature>
<evidence type="ECO:0000256" key="1">
    <source>
        <dbReference type="ARBA" id="ARBA00004370"/>
    </source>
</evidence>
<feature type="transmembrane region" description="Helical" evidence="11">
    <location>
        <begin position="948"/>
        <end position="971"/>
    </location>
</feature>
<feature type="domain" description="ABC transmembrane type-1" evidence="13">
    <location>
        <begin position="958"/>
        <end position="1241"/>
    </location>
</feature>
<dbReference type="InterPro" id="IPR036640">
    <property type="entry name" value="ABC1_TM_sf"/>
</dbReference>
<feature type="domain" description="ABC transporter" evidence="12">
    <location>
        <begin position="661"/>
        <end position="888"/>
    </location>
</feature>
<sequence>MDFLCPGDPAVWDGRRFGPCFADLYPLFSIFHLQWVAVPWRGGRGRANAFSVVNLLLLLFFSFALTLFSRRCTVLGLAGNAIAAVAVVWLFLAKRNAQRARNVRRGLSEKLFVFGVPGFAVCLSLVGLTMLVKKKFEGKDVEDYELFFMCSQFIAWMSVSIVCVTGVWFEILYNPIMCFCWILKILLEIPHLQYKLAVSKEMASFMVIISFCSATTFGLFVVVAAVVGRLGNSRKLNSIEAPLILNDEKAECEITNMVKEDHTLWELLTFKFVNPMMDIGITRQLDFIDLLELPAELRATSCHDRLLSSWTAEYENHHDNSSLLRAMTCSYGWTYLRLGLLKVLNDSISFVSPLLLNKFIKFLQQGSGGMDGYILAISLGLTSIIKSFLDSQYSFRLAKLKLMLRSSIMVIVYRKCLCLSLAERSRFSEGEIQTFMSVDADRTINLCNSLHDAWSLPLQIGVALYLLYTQVNYAFLSGLAITIILIPVNKCISTRIAGATEKMMKQKDRRISCAGELLAHIRTVKMYSWEKLFTERLVERRESEVKHLATRKYLDAWCVYFWATTPTLFSLFTFSIFAIMGHTLDAATVFTCVALFNTLISPLNSFPWVINGMIDAVISSRRLSNYLSTPEHHSSELTASANLLKHQFKRYSEVIHNPTAFSLQNVCCSWSSSSVAEPNIVLRDISLQLQKGLFIAIVGEVGSGKSSLMNSVIGETHVVSGSINSCGSMAYVPQVPWILSGSLRDNILLGKEFDPRRYEEVIQACALDVDISAMARGDMSYIGEKGTNLSGGQRARLALARALYQNSDVYLFDDILSAVDSQVASWILEKAIMGPQLMQKTRLLSTHNIQAISAADMIVVMANGLVKWFGTLESFLATPYSRIAKPDSSSPTSFTVSAKDKTPIVSCELKTDVILEDDSVVAYDEQKDQVEAEARKEGRVELSVYKTYATFTGWSIVVLIFLSAFLMQASRNGNDLWLTYWVDTSTGTNNISFYLAILAMFGIINSLFTLGRAFSFAFGGLRAAIHIHASLLENIIAAPVCFFDQNPSGRILNRLSSDLYTVDDSLPFILNIFVANFFSLLGTLVVLSYSQVSFLLILLPLWLIYRKLQFYYRSTSREVRRLDSVARSPIYSSFTETLDGSSTIRAFQKEGFFLERFIQHVTLYQKTSYSELIASLWLSLRLQLLAGFIILFIAMMATVTFHRSSLVNLGTPGLVGLALSYAAPVVSLLNGFLTTFTETEKEMISVERVAEYVGIPQEELQGSESPPRSWPTEGRIEFVHVTLRYKPELPPALDDVSFLIASGMQVGIIGRTGAGKSSVLNALFRLVSICNGRILVDGIDVAKVAVRELRAHFAVVPQSPFLFDGSLRENLDPFNTTTDLRVWEVLEKCHMKGEIESIGGLDIHVKESGASFSVGQRQLLCLARAILKSSKVLCLDECTANVDNQTAFLLQNTISAECKGMTVLTIAHRISTVMKMDNILVLDQGKLVEEGNPEVLMNHKASRFARFAKASQM</sequence>
<dbReference type="FunFam" id="1.20.1560.10:FF:000002">
    <property type="entry name" value="ABC transporter C family member 5"/>
    <property type="match status" value="1"/>
</dbReference>
<feature type="transmembrane region" description="Helical" evidence="11">
    <location>
        <begin position="205"/>
        <end position="227"/>
    </location>
</feature>
<dbReference type="Gene3D" id="1.20.1560.10">
    <property type="entry name" value="ABC transporter type 1, transmembrane domain"/>
    <property type="match status" value="2"/>
</dbReference>
<proteinExistence type="inferred from homology"/>
<evidence type="ECO:0000256" key="9">
    <source>
        <dbReference type="ARBA" id="ARBA00022989"/>
    </source>
</evidence>
<evidence type="ECO:0000256" key="3">
    <source>
        <dbReference type="ARBA" id="ARBA00022448"/>
    </source>
</evidence>
<feature type="transmembrane region" description="Helical" evidence="11">
    <location>
        <begin position="144"/>
        <end position="169"/>
    </location>
</feature>
<keyword evidence="9 11" id="KW-1133">Transmembrane helix</keyword>
<feature type="transmembrane region" description="Helical" evidence="11">
    <location>
        <begin position="49"/>
        <end position="68"/>
    </location>
</feature>
<reference evidence="14" key="1">
    <citation type="submission" date="2024-10" db="EMBL/GenBank/DDBJ databases">
        <authorList>
            <person name="Ryan C."/>
        </authorList>
    </citation>
    <scope>NUCLEOTIDE SEQUENCE [LARGE SCALE GENOMIC DNA]</scope>
</reference>
<evidence type="ECO:0008006" key="16">
    <source>
        <dbReference type="Google" id="ProtNLM"/>
    </source>
</evidence>
<dbReference type="FunFam" id="3.40.50.300:FF:002065">
    <property type="entry name" value="ABC transporter C family member 13"/>
    <property type="match status" value="1"/>
</dbReference>
<comment type="similarity">
    <text evidence="2">Belongs to the ABC transporter superfamily. ABCC family. Conjugate transporter (TC 3.A.1.208) subfamily.</text>
</comment>
<evidence type="ECO:0000256" key="6">
    <source>
        <dbReference type="ARBA" id="ARBA00022741"/>
    </source>
</evidence>
<gene>
    <name evidence="14" type="ORF">URODEC1_LOCUS88135</name>
</gene>
<keyword evidence="8" id="KW-1278">Translocase</keyword>
<feature type="transmembrane region" description="Helical" evidence="11">
    <location>
        <begin position="1084"/>
        <end position="1105"/>
    </location>
</feature>
<dbReference type="PANTHER" id="PTHR24223">
    <property type="entry name" value="ATP-BINDING CASSETTE SUB-FAMILY C"/>
    <property type="match status" value="1"/>
</dbReference>
<dbReference type="PROSITE" id="PS50893">
    <property type="entry name" value="ABC_TRANSPORTER_2"/>
    <property type="match status" value="2"/>
</dbReference>
<dbReference type="SUPFAM" id="SSF90123">
    <property type="entry name" value="ABC transporter transmembrane region"/>
    <property type="match status" value="2"/>
</dbReference>
<feature type="transmembrane region" description="Helical" evidence="11">
    <location>
        <begin position="1182"/>
        <end position="1201"/>
    </location>
</feature>
<dbReference type="CDD" id="cd18605">
    <property type="entry name" value="ABC_6TM_MRP7_D2_like"/>
    <property type="match status" value="1"/>
</dbReference>
<dbReference type="CDD" id="cd03244">
    <property type="entry name" value="ABCC_MRP_domain2"/>
    <property type="match status" value="1"/>
</dbReference>
<dbReference type="InterPro" id="IPR050173">
    <property type="entry name" value="ABC_transporter_C-like"/>
</dbReference>
<dbReference type="SUPFAM" id="SSF52540">
    <property type="entry name" value="P-loop containing nucleoside triphosphate hydrolases"/>
    <property type="match status" value="2"/>
</dbReference>
<dbReference type="Pfam" id="PF00664">
    <property type="entry name" value="ABC_membrane"/>
    <property type="match status" value="2"/>
</dbReference>
<feature type="transmembrane region" description="Helical" evidence="11">
    <location>
        <begin position="991"/>
        <end position="1010"/>
    </location>
</feature>
<evidence type="ECO:0000259" key="13">
    <source>
        <dbReference type="PROSITE" id="PS50929"/>
    </source>
</evidence>
<evidence type="ECO:0000313" key="15">
    <source>
        <dbReference type="Proteomes" id="UP001497457"/>
    </source>
</evidence>
<dbReference type="Gene3D" id="3.40.50.300">
    <property type="entry name" value="P-loop containing nucleotide triphosphate hydrolases"/>
    <property type="match status" value="2"/>
</dbReference>
<dbReference type="PROSITE" id="PS00211">
    <property type="entry name" value="ABC_TRANSPORTER_1"/>
    <property type="match status" value="2"/>
</dbReference>
<dbReference type="InterPro" id="IPR017871">
    <property type="entry name" value="ABC_transporter-like_CS"/>
</dbReference>
<dbReference type="FunFam" id="3.40.50.300:FF:000630">
    <property type="entry name" value="ATP-binding cassette (ABC) transporter, putative"/>
    <property type="match status" value="1"/>
</dbReference>
<evidence type="ECO:0000256" key="7">
    <source>
        <dbReference type="ARBA" id="ARBA00022840"/>
    </source>
</evidence>
<keyword evidence="4 11" id="KW-0812">Transmembrane</keyword>
<evidence type="ECO:0000256" key="4">
    <source>
        <dbReference type="ARBA" id="ARBA00022692"/>
    </source>
</evidence>
<dbReference type="CDD" id="cd03250">
    <property type="entry name" value="ABCC_MRP_domain1"/>
    <property type="match status" value="1"/>
</dbReference>
<evidence type="ECO:0000256" key="2">
    <source>
        <dbReference type="ARBA" id="ARBA00009726"/>
    </source>
</evidence>
<accession>A0ABC9DSI4</accession>
<dbReference type="InterPro" id="IPR027417">
    <property type="entry name" value="P-loop_NTPase"/>
</dbReference>
<feature type="transmembrane region" description="Helical" evidence="11">
    <location>
        <begin position="1213"/>
        <end position="1233"/>
    </location>
</feature>
<evidence type="ECO:0000259" key="12">
    <source>
        <dbReference type="PROSITE" id="PS50893"/>
    </source>
</evidence>
<evidence type="ECO:0000256" key="8">
    <source>
        <dbReference type="ARBA" id="ARBA00022967"/>
    </source>
</evidence>
<dbReference type="GO" id="GO:0016020">
    <property type="term" value="C:membrane"/>
    <property type="evidence" value="ECO:0007669"/>
    <property type="project" value="UniProtKB-SubCell"/>
</dbReference>
<dbReference type="GO" id="GO:0005524">
    <property type="term" value="F:ATP binding"/>
    <property type="evidence" value="ECO:0007669"/>
    <property type="project" value="UniProtKB-KW"/>
</dbReference>
<dbReference type="InterPro" id="IPR011527">
    <property type="entry name" value="ABC1_TM_dom"/>
</dbReference>
<organism evidence="14 15">
    <name type="scientific">Urochloa decumbens</name>
    <dbReference type="NCBI Taxonomy" id="240449"/>
    <lineage>
        <taxon>Eukaryota</taxon>
        <taxon>Viridiplantae</taxon>
        <taxon>Streptophyta</taxon>
        <taxon>Embryophyta</taxon>
        <taxon>Tracheophyta</taxon>
        <taxon>Spermatophyta</taxon>
        <taxon>Magnoliopsida</taxon>
        <taxon>Liliopsida</taxon>
        <taxon>Poales</taxon>
        <taxon>Poaceae</taxon>
        <taxon>PACMAD clade</taxon>
        <taxon>Panicoideae</taxon>
        <taxon>Panicodae</taxon>
        <taxon>Paniceae</taxon>
        <taxon>Melinidinae</taxon>
        <taxon>Urochloa</taxon>
    </lineage>
</organism>
<feature type="transmembrane region" description="Helical" evidence="11">
    <location>
        <begin position="74"/>
        <end position="92"/>
    </location>
</feature>
<keyword evidence="10 11" id="KW-0472">Membrane</keyword>
<dbReference type="InterPro" id="IPR003439">
    <property type="entry name" value="ABC_transporter-like_ATP-bd"/>
</dbReference>
<evidence type="ECO:0000256" key="11">
    <source>
        <dbReference type="SAM" id="Phobius"/>
    </source>
</evidence>
<dbReference type="SMART" id="SM00382">
    <property type="entry name" value="AAA"/>
    <property type="match status" value="2"/>
</dbReference>
<evidence type="ECO:0000256" key="10">
    <source>
        <dbReference type="ARBA" id="ARBA00023136"/>
    </source>
</evidence>
<dbReference type="CDD" id="cd18598">
    <property type="entry name" value="ABC_6TM_MRP7_D1_like"/>
    <property type="match status" value="1"/>
</dbReference>
<dbReference type="Proteomes" id="UP001497457">
    <property type="component" value="Chromosome 34rd"/>
</dbReference>
<dbReference type="InterPro" id="IPR003593">
    <property type="entry name" value="AAA+_ATPase"/>
</dbReference>
<evidence type="ECO:0000313" key="14">
    <source>
        <dbReference type="EMBL" id="CAL5044162.1"/>
    </source>
</evidence>
<feature type="transmembrane region" description="Helical" evidence="11">
    <location>
        <begin position="112"/>
        <end position="132"/>
    </location>
</feature>
<comment type="subcellular location">
    <subcellularLocation>
        <location evidence="1">Membrane</location>
    </subcellularLocation>
</comment>
<dbReference type="FunFam" id="1.20.1560.10:FF:000084">
    <property type="entry name" value="Multidrug resistance-associated protein ABC domain protein"/>
    <property type="match status" value="1"/>
</dbReference>
<dbReference type="EMBL" id="OZ075144">
    <property type="protein sequence ID" value="CAL5044162.1"/>
    <property type="molecule type" value="Genomic_DNA"/>
</dbReference>
<keyword evidence="7" id="KW-0067">ATP-binding</keyword>